<dbReference type="Gene3D" id="1.10.10.60">
    <property type="entry name" value="Homeodomain-like"/>
    <property type="match status" value="1"/>
</dbReference>
<dbReference type="PROSITE" id="PS51294">
    <property type="entry name" value="HTH_MYB"/>
    <property type="match status" value="1"/>
</dbReference>
<reference evidence="7" key="1">
    <citation type="journal article" date="2018" name="Data Brief">
        <title>Genome sequence data from 17 accessions of Ensete ventricosum, a staple food crop for millions in Ethiopia.</title>
        <authorList>
            <person name="Yemataw Z."/>
            <person name="Muzemil S."/>
            <person name="Ambachew D."/>
            <person name="Tripathi L."/>
            <person name="Tesfaye K."/>
            <person name="Chala A."/>
            <person name="Farbos A."/>
            <person name="O'Neill P."/>
            <person name="Moore K."/>
            <person name="Grant M."/>
            <person name="Studholme D.J."/>
        </authorList>
    </citation>
    <scope>NUCLEOTIDE SEQUENCE [LARGE SCALE GENOMIC DNA]</scope>
    <source>
        <tissue evidence="7">Leaf</tissue>
    </source>
</reference>
<evidence type="ECO:0000256" key="2">
    <source>
        <dbReference type="ARBA" id="ARBA00022737"/>
    </source>
</evidence>
<evidence type="ECO:0000313" key="7">
    <source>
        <dbReference type="EMBL" id="RZR71871.1"/>
    </source>
</evidence>
<dbReference type="PANTHER" id="PTHR47997">
    <property type="entry name" value="MYB DOMAIN PROTEIN 55"/>
    <property type="match status" value="1"/>
</dbReference>
<keyword evidence="5" id="KW-0804">Transcription</keyword>
<comment type="subcellular location">
    <subcellularLocation>
        <location evidence="1">Nucleus</location>
    </subcellularLocation>
</comment>
<evidence type="ECO:0000256" key="1">
    <source>
        <dbReference type="ARBA" id="ARBA00004123"/>
    </source>
</evidence>
<dbReference type="SUPFAM" id="SSF46689">
    <property type="entry name" value="Homeodomain-like"/>
    <property type="match status" value="1"/>
</dbReference>
<proteinExistence type="predicted"/>
<organism evidence="7">
    <name type="scientific">Ensete ventricosum</name>
    <name type="common">Abyssinian banana</name>
    <name type="synonym">Musa ensete</name>
    <dbReference type="NCBI Taxonomy" id="4639"/>
    <lineage>
        <taxon>Eukaryota</taxon>
        <taxon>Viridiplantae</taxon>
        <taxon>Streptophyta</taxon>
        <taxon>Embryophyta</taxon>
        <taxon>Tracheophyta</taxon>
        <taxon>Spermatophyta</taxon>
        <taxon>Magnoliopsida</taxon>
        <taxon>Liliopsida</taxon>
        <taxon>Zingiberales</taxon>
        <taxon>Musaceae</taxon>
        <taxon>Ensete</taxon>
    </lineage>
</organism>
<sequence>AWEKPKAKHRKGLWSPDEDQRLREHILEHGHGCWSSVPAKAVINTFCFFRFASKWKELQVEVDQLPEARTKAWCFLSRGRGNSDETSCHFGQQVSIQLVNRVPVSVMSFSVSTFNVLHSCKDLRSICSKRFR</sequence>
<dbReference type="GO" id="GO:0003677">
    <property type="term" value="F:DNA binding"/>
    <property type="evidence" value="ECO:0007669"/>
    <property type="project" value="UniProtKB-KW"/>
</dbReference>
<evidence type="ECO:0000256" key="4">
    <source>
        <dbReference type="ARBA" id="ARBA00023125"/>
    </source>
</evidence>
<dbReference type="Pfam" id="PF00249">
    <property type="entry name" value="Myb_DNA-binding"/>
    <property type="match status" value="1"/>
</dbReference>
<dbReference type="EMBL" id="KV875598">
    <property type="protein sequence ID" value="RZR71871.1"/>
    <property type="molecule type" value="Genomic_DNA"/>
</dbReference>
<keyword evidence="4" id="KW-0238">DNA-binding</keyword>
<evidence type="ECO:0000256" key="3">
    <source>
        <dbReference type="ARBA" id="ARBA00023015"/>
    </source>
</evidence>
<dbReference type="InterPro" id="IPR009057">
    <property type="entry name" value="Homeodomain-like_sf"/>
</dbReference>
<dbReference type="InterPro" id="IPR051953">
    <property type="entry name" value="Plant_SW-associated_TFs"/>
</dbReference>
<evidence type="ECO:0000256" key="6">
    <source>
        <dbReference type="ARBA" id="ARBA00023242"/>
    </source>
</evidence>
<name>A0A444GEQ8_ENSVE</name>
<dbReference type="Proteomes" id="UP000290560">
    <property type="component" value="Unassembled WGS sequence"/>
</dbReference>
<keyword evidence="3" id="KW-0805">Transcription regulation</keyword>
<dbReference type="InterPro" id="IPR017930">
    <property type="entry name" value="Myb_dom"/>
</dbReference>
<dbReference type="PANTHER" id="PTHR47997:SF11">
    <property type="entry name" value="TRANSCRIPTION FACTOR LAF1"/>
    <property type="match status" value="1"/>
</dbReference>
<dbReference type="PROSITE" id="PS50090">
    <property type="entry name" value="MYB_LIKE"/>
    <property type="match status" value="1"/>
</dbReference>
<dbReference type="InterPro" id="IPR001005">
    <property type="entry name" value="SANT/Myb"/>
</dbReference>
<keyword evidence="6" id="KW-0539">Nucleus</keyword>
<accession>A0A444GEQ8</accession>
<evidence type="ECO:0000256" key="5">
    <source>
        <dbReference type="ARBA" id="ARBA00023163"/>
    </source>
</evidence>
<keyword evidence="2" id="KW-0677">Repeat</keyword>
<dbReference type="GO" id="GO:0005634">
    <property type="term" value="C:nucleus"/>
    <property type="evidence" value="ECO:0007669"/>
    <property type="project" value="UniProtKB-SubCell"/>
</dbReference>
<dbReference type="CDD" id="cd00167">
    <property type="entry name" value="SANT"/>
    <property type="match status" value="1"/>
</dbReference>
<feature type="non-terminal residue" evidence="7">
    <location>
        <position position="1"/>
    </location>
</feature>
<gene>
    <name evidence="7" type="ORF">BHM03_00008258</name>
</gene>
<protein>
    <submittedName>
        <fullName evidence="7">Uncharacterized protein</fullName>
    </submittedName>
</protein>
<dbReference type="AlphaFoldDB" id="A0A444GEQ8"/>